<reference evidence="3" key="1">
    <citation type="submission" date="2025-08" db="UniProtKB">
        <authorList>
            <consortium name="RefSeq"/>
        </authorList>
    </citation>
    <scope>IDENTIFICATION</scope>
    <source>
        <tissue evidence="3">Testes</tissue>
    </source>
</reference>
<name>A0ABM0MQJ1_SACKO</name>
<evidence type="ECO:0000313" key="2">
    <source>
        <dbReference type="Proteomes" id="UP000694865"/>
    </source>
</evidence>
<dbReference type="RefSeq" id="XP_006822282.1">
    <property type="nucleotide sequence ID" value="XM_006822219.1"/>
</dbReference>
<feature type="compositionally biased region" description="Low complexity" evidence="1">
    <location>
        <begin position="14"/>
        <end position="30"/>
    </location>
</feature>
<accession>A0ABM0MQJ1</accession>
<protein>
    <submittedName>
        <fullName evidence="3">Uncharacterized protein LOC102808318</fullName>
    </submittedName>
</protein>
<gene>
    <name evidence="3" type="primary">LOC102808318</name>
</gene>
<organism evidence="2 3">
    <name type="scientific">Saccoglossus kowalevskii</name>
    <name type="common">Acorn worm</name>
    <dbReference type="NCBI Taxonomy" id="10224"/>
    <lineage>
        <taxon>Eukaryota</taxon>
        <taxon>Metazoa</taxon>
        <taxon>Hemichordata</taxon>
        <taxon>Enteropneusta</taxon>
        <taxon>Harrimaniidae</taxon>
        <taxon>Saccoglossus</taxon>
    </lineage>
</organism>
<dbReference type="Proteomes" id="UP000694865">
    <property type="component" value="Unplaced"/>
</dbReference>
<evidence type="ECO:0000256" key="1">
    <source>
        <dbReference type="SAM" id="MobiDB-lite"/>
    </source>
</evidence>
<feature type="region of interest" description="Disordered" evidence="1">
    <location>
        <begin position="1"/>
        <end position="94"/>
    </location>
</feature>
<evidence type="ECO:0000313" key="3">
    <source>
        <dbReference type="RefSeq" id="XP_006822282.1"/>
    </source>
</evidence>
<proteinExistence type="predicted"/>
<dbReference type="GeneID" id="102808318"/>
<sequence length="214" mass="22847">MKASWNISGEMDSSDACSSGSSPNSPGGVPLTPSTDNVFNHVRKQPQPQPQFAPLEEATHFPFGDDLGTSVWASKKREPPSNAAPGAQSEWSGFGVSTAANSSSLWDTTTPSWTTATNATSPLFQGNPLWNTPVQDNNLIPSIWTNDPIWTTSISSSDSSLLDISGTASNTAVPNADVPGTFDPFDSFRSSIWGQHSNGSLWNTANKQDEDRKD</sequence>
<keyword evidence="2" id="KW-1185">Reference proteome</keyword>